<evidence type="ECO:0000313" key="2">
    <source>
        <dbReference type="EMBL" id="CAK0808754.1"/>
    </source>
</evidence>
<evidence type="ECO:0000256" key="1">
    <source>
        <dbReference type="SAM" id="MobiDB-lite"/>
    </source>
</evidence>
<gene>
    <name evidence="2" type="ORF">PCOR1329_LOCUS14251</name>
</gene>
<reference evidence="2" key="1">
    <citation type="submission" date="2023-10" db="EMBL/GenBank/DDBJ databases">
        <authorList>
            <person name="Chen Y."/>
            <person name="Shah S."/>
            <person name="Dougan E. K."/>
            <person name="Thang M."/>
            <person name="Chan C."/>
        </authorList>
    </citation>
    <scope>NUCLEOTIDE SEQUENCE [LARGE SCALE GENOMIC DNA]</scope>
</reference>
<feature type="region of interest" description="Disordered" evidence="1">
    <location>
        <begin position="1"/>
        <end position="21"/>
    </location>
</feature>
<dbReference type="Proteomes" id="UP001189429">
    <property type="component" value="Unassembled WGS sequence"/>
</dbReference>
<dbReference type="EMBL" id="CAUYUJ010004247">
    <property type="protein sequence ID" value="CAK0808754.1"/>
    <property type="molecule type" value="Genomic_DNA"/>
</dbReference>
<accession>A0ABN9QRA3</accession>
<keyword evidence="3" id="KW-1185">Reference proteome</keyword>
<comment type="caution">
    <text evidence="2">The sequence shown here is derived from an EMBL/GenBank/DDBJ whole genome shotgun (WGS) entry which is preliminary data.</text>
</comment>
<sequence length="226" mass="25076">ALHADWARAPNSYNDPDAREKEMRLRDKRNGMIMERLGAGAPVFYSSSGNSMWPLVQSGDHCLFHPIQAITAMDGSPHIIEKDESPIAVGDVVFCRVQPTHQYYAHFVRHAEWDSCRQENKYIQVLPLYKKVAPLVAQDEWSNAAERMCEAESDADMEPPVPVHEDDTETAAALAEFRSVTGPPGRFRKAWTAVISGEPRGQLDQALAATATPLFKCSAAKASRLV</sequence>
<evidence type="ECO:0000313" key="3">
    <source>
        <dbReference type="Proteomes" id="UP001189429"/>
    </source>
</evidence>
<feature type="non-terminal residue" evidence="2">
    <location>
        <position position="1"/>
    </location>
</feature>
<name>A0ABN9QRA3_9DINO</name>
<organism evidence="2 3">
    <name type="scientific">Prorocentrum cordatum</name>
    <dbReference type="NCBI Taxonomy" id="2364126"/>
    <lineage>
        <taxon>Eukaryota</taxon>
        <taxon>Sar</taxon>
        <taxon>Alveolata</taxon>
        <taxon>Dinophyceae</taxon>
        <taxon>Prorocentrales</taxon>
        <taxon>Prorocentraceae</taxon>
        <taxon>Prorocentrum</taxon>
    </lineage>
</organism>
<feature type="non-terminal residue" evidence="2">
    <location>
        <position position="226"/>
    </location>
</feature>
<proteinExistence type="predicted"/>
<protein>
    <submittedName>
        <fullName evidence="2">Uncharacterized protein</fullName>
    </submittedName>
</protein>